<accession>A0A371CIN1</accession>
<evidence type="ECO:0000313" key="2">
    <source>
        <dbReference type="Proteomes" id="UP000256964"/>
    </source>
</evidence>
<dbReference type="AlphaFoldDB" id="A0A371CIN1"/>
<proteinExistence type="predicted"/>
<keyword evidence="2" id="KW-1185">Reference proteome</keyword>
<protein>
    <submittedName>
        <fullName evidence="1">Uncharacterized protein</fullName>
    </submittedName>
</protein>
<reference evidence="1 2" key="1">
    <citation type="journal article" date="2018" name="Biotechnol. Biofuels">
        <title>Integrative visual omics of the white-rot fungus Polyporus brumalis exposes the biotechnological potential of its oxidative enzymes for delignifying raw plant biomass.</title>
        <authorList>
            <person name="Miyauchi S."/>
            <person name="Rancon A."/>
            <person name="Drula E."/>
            <person name="Hage H."/>
            <person name="Chaduli D."/>
            <person name="Favel A."/>
            <person name="Grisel S."/>
            <person name="Henrissat B."/>
            <person name="Herpoel-Gimbert I."/>
            <person name="Ruiz-Duenas F.J."/>
            <person name="Chevret D."/>
            <person name="Hainaut M."/>
            <person name="Lin J."/>
            <person name="Wang M."/>
            <person name="Pangilinan J."/>
            <person name="Lipzen A."/>
            <person name="Lesage-Meessen L."/>
            <person name="Navarro D."/>
            <person name="Riley R."/>
            <person name="Grigoriev I.V."/>
            <person name="Zhou S."/>
            <person name="Raouche S."/>
            <person name="Rosso M.N."/>
        </authorList>
    </citation>
    <scope>NUCLEOTIDE SEQUENCE [LARGE SCALE GENOMIC DNA]</scope>
    <source>
        <strain evidence="1 2">BRFM 1820</strain>
    </source>
</reference>
<organism evidence="1 2">
    <name type="scientific">Lentinus brumalis</name>
    <dbReference type="NCBI Taxonomy" id="2498619"/>
    <lineage>
        <taxon>Eukaryota</taxon>
        <taxon>Fungi</taxon>
        <taxon>Dikarya</taxon>
        <taxon>Basidiomycota</taxon>
        <taxon>Agaricomycotina</taxon>
        <taxon>Agaricomycetes</taxon>
        <taxon>Polyporales</taxon>
        <taxon>Polyporaceae</taxon>
        <taxon>Lentinus</taxon>
    </lineage>
</organism>
<evidence type="ECO:0000313" key="1">
    <source>
        <dbReference type="EMBL" id="RDX40136.1"/>
    </source>
</evidence>
<name>A0A371CIN1_9APHY</name>
<sequence length="187" mass="21451">MLPVLNRKVPLGPISTSIRYAPFRMLPVDCNTTKLYREPERALLWWTLRRMSPFVDCRRNTTSGHIAIRKVPLGPISSSVRSMHHSAYRRAVSIISGRIATDDEVSVSFARWHDRPPARLARHQRLTVWIAMEGGRPIRNRRSILNQTRASEDRRRLGASSEVPHSRAAVLPHELDISASLDFRCFH</sequence>
<dbReference type="EMBL" id="KZ857584">
    <property type="protein sequence ID" value="RDX40136.1"/>
    <property type="molecule type" value="Genomic_DNA"/>
</dbReference>
<gene>
    <name evidence="1" type="ORF">OH76DRAFT_443403</name>
</gene>
<dbReference type="Proteomes" id="UP000256964">
    <property type="component" value="Unassembled WGS sequence"/>
</dbReference>